<dbReference type="EMBL" id="UINC01092162">
    <property type="protein sequence ID" value="SVC45511.1"/>
    <property type="molecule type" value="Genomic_DNA"/>
</dbReference>
<accession>A0A382ME47</accession>
<reference evidence="2" key="1">
    <citation type="submission" date="2018-05" db="EMBL/GenBank/DDBJ databases">
        <authorList>
            <person name="Lanie J.A."/>
            <person name="Ng W.-L."/>
            <person name="Kazmierczak K.M."/>
            <person name="Andrzejewski T.M."/>
            <person name="Davidsen T.M."/>
            <person name="Wayne K.J."/>
            <person name="Tettelin H."/>
            <person name="Glass J.I."/>
            <person name="Rusch D."/>
            <person name="Podicherti R."/>
            <person name="Tsui H.-C.T."/>
            <person name="Winkler M.E."/>
        </authorList>
    </citation>
    <scope>NUCLEOTIDE SEQUENCE</scope>
</reference>
<evidence type="ECO:0000256" key="1">
    <source>
        <dbReference type="SAM" id="Phobius"/>
    </source>
</evidence>
<sequence>MHESNINTGNSNTSRIKFISKIYILSVVMEPLYYFILVPQHISGIGANFARILQFIVVASLFLKLFSAKRARILSSFSLLNKNFTYYFILAVLAGFLGLYSGSYSFNIDFSTHVVNNSIIADFIRGHSFRPFLEYFIVLYYFVYFVVLASYMLTTKEAIDYFFKLFVIALLACLFVGFLDLLLQLLLNYEGFPRQ</sequence>
<proteinExistence type="predicted"/>
<feature type="transmembrane region" description="Helical" evidence="1">
    <location>
        <begin position="42"/>
        <end position="63"/>
    </location>
</feature>
<evidence type="ECO:0000313" key="2">
    <source>
        <dbReference type="EMBL" id="SVC45511.1"/>
    </source>
</evidence>
<keyword evidence="1" id="KW-1133">Transmembrane helix</keyword>
<keyword evidence="1" id="KW-0812">Transmembrane</keyword>
<feature type="non-terminal residue" evidence="2">
    <location>
        <position position="195"/>
    </location>
</feature>
<protein>
    <submittedName>
        <fullName evidence="2">Uncharacterized protein</fullName>
    </submittedName>
</protein>
<gene>
    <name evidence="2" type="ORF">METZ01_LOCUS298365</name>
</gene>
<dbReference type="AlphaFoldDB" id="A0A382ME47"/>
<name>A0A382ME47_9ZZZZ</name>
<feature type="transmembrane region" description="Helical" evidence="1">
    <location>
        <begin position="84"/>
        <end position="102"/>
    </location>
</feature>
<organism evidence="2">
    <name type="scientific">marine metagenome</name>
    <dbReference type="NCBI Taxonomy" id="408172"/>
    <lineage>
        <taxon>unclassified sequences</taxon>
        <taxon>metagenomes</taxon>
        <taxon>ecological metagenomes</taxon>
    </lineage>
</organism>
<keyword evidence="1" id="KW-0472">Membrane</keyword>
<feature type="transmembrane region" description="Helical" evidence="1">
    <location>
        <begin position="18"/>
        <end position="36"/>
    </location>
</feature>
<feature type="transmembrane region" description="Helical" evidence="1">
    <location>
        <begin position="165"/>
        <end position="187"/>
    </location>
</feature>
<feature type="transmembrane region" description="Helical" evidence="1">
    <location>
        <begin position="132"/>
        <end position="153"/>
    </location>
</feature>